<proteinExistence type="predicted"/>
<organism evidence="2 3">
    <name type="scientific">Geodia barretti</name>
    <name type="common">Barrett's horny sponge</name>
    <dbReference type="NCBI Taxonomy" id="519541"/>
    <lineage>
        <taxon>Eukaryota</taxon>
        <taxon>Metazoa</taxon>
        <taxon>Porifera</taxon>
        <taxon>Demospongiae</taxon>
        <taxon>Heteroscleromorpha</taxon>
        <taxon>Tetractinellida</taxon>
        <taxon>Astrophorina</taxon>
        <taxon>Geodiidae</taxon>
        <taxon>Geodia</taxon>
    </lineage>
</organism>
<keyword evidence="3" id="KW-1185">Reference proteome</keyword>
<evidence type="ECO:0000313" key="2">
    <source>
        <dbReference type="EMBL" id="CAI8046256.1"/>
    </source>
</evidence>
<dbReference type="Proteomes" id="UP001174909">
    <property type="component" value="Unassembled WGS sequence"/>
</dbReference>
<feature type="compositionally biased region" description="Polar residues" evidence="1">
    <location>
        <begin position="209"/>
        <end position="220"/>
    </location>
</feature>
<accession>A0AA35XBD3</accession>
<dbReference type="EMBL" id="CASHTH010003548">
    <property type="protein sequence ID" value="CAI8046256.1"/>
    <property type="molecule type" value="Genomic_DNA"/>
</dbReference>
<dbReference type="AlphaFoldDB" id="A0AA35XBD3"/>
<reference evidence="2" key="1">
    <citation type="submission" date="2023-03" db="EMBL/GenBank/DDBJ databases">
        <authorList>
            <person name="Steffen K."/>
            <person name="Cardenas P."/>
        </authorList>
    </citation>
    <scope>NUCLEOTIDE SEQUENCE</scope>
</reference>
<evidence type="ECO:0000256" key="1">
    <source>
        <dbReference type="SAM" id="MobiDB-lite"/>
    </source>
</evidence>
<feature type="region of interest" description="Disordered" evidence="1">
    <location>
        <begin position="124"/>
        <end position="256"/>
    </location>
</feature>
<feature type="non-terminal residue" evidence="2">
    <location>
        <position position="256"/>
    </location>
</feature>
<feature type="compositionally biased region" description="Polar residues" evidence="1">
    <location>
        <begin position="134"/>
        <end position="148"/>
    </location>
</feature>
<gene>
    <name evidence="2" type="ORF">GBAR_LOCUS25563</name>
</gene>
<feature type="compositionally biased region" description="Polar residues" evidence="1">
    <location>
        <begin position="71"/>
        <end position="85"/>
    </location>
</feature>
<sequence length="256" mass="27025">AGYYWYGSGRRGPGRPPRWVDQLLSARPTVPVSAGKQSQPLANSSATTREQRSVGAPTPGNADSTPPPSTIDEQTSTCTAGSRNQSGDEDETVDDLSSALPTAAATVCHPTAVLDGCVLQDQASVQDEGEPVDTFTSTPQQYSASETADQLGPQGSARVLPKRVDGSITALEHGGHVADGPQPTSVSPQEPNHPMGVHSSGKPTRGVGATQSTTQTQHSEAIQRKGHTRGGMEGLDQGTQRNRRPRREVRPPDRYM</sequence>
<protein>
    <submittedName>
        <fullName evidence="2">Uncharacterized protein</fullName>
    </submittedName>
</protein>
<name>A0AA35XBD3_GEOBA</name>
<comment type="caution">
    <text evidence="2">The sequence shown here is derived from an EMBL/GenBank/DDBJ whole genome shotgun (WGS) entry which is preliminary data.</text>
</comment>
<feature type="region of interest" description="Disordered" evidence="1">
    <location>
        <begin position="1"/>
        <end position="97"/>
    </location>
</feature>
<evidence type="ECO:0000313" key="3">
    <source>
        <dbReference type="Proteomes" id="UP001174909"/>
    </source>
</evidence>
<feature type="compositionally biased region" description="Polar residues" evidence="1">
    <location>
        <begin position="35"/>
        <end position="48"/>
    </location>
</feature>